<accession>A0AAX2A701</accession>
<comment type="caution">
    <text evidence="2">The sequence shown here is derived from an EMBL/GenBank/DDBJ whole genome shotgun (WGS) entry which is preliminary data.</text>
</comment>
<feature type="domain" description="Ribonuclease J beta-CASP" evidence="1">
    <location>
        <begin position="89"/>
        <end position="171"/>
    </location>
</feature>
<keyword evidence="3" id="KW-1185">Reference proteome</keyword>
<evidence type="ECO:0000313" key="3">
    <source>
        <dbReference type="Proteomes" id="UP000289193"/>
    </source>
</evidence>
<name>A0AAX2A701_9BACT</name>
<dbReference type="InterPro" id="IPR055132">
    <property type="entry name" value="RNase_J_b_CASP"/>
</dbReference>
<dbReference type="SUPFAM" id="SSF56281">
    <property type="entry name" value="Metallo-hydrolase/oxidoreductase"/>
    <property type="match status" value="1"/>
</dbReference>
<dbReference type="AlphaFoldDB" id="A0AAX2A701"/>
<reference evidence="2 3" key="1">
    <citation type="submission" date="2017-10" db="EMBL/GenBank/DDBJ databases">
        <title>Genomics of the genus Arcobacter.</title>
        <authorList>
            <person name="Perez-Cataluna A."/>
            <person name="Figueras M.J."/>
        </authorList>
    </citation>
    <scope>NUCLEOTIDE SEQUENCE [LARGE SCALE GENOMIC DNA]</scope>
    <source>
        <strain evidence="2 3">CECT 7835</strain>
    </source>
</reference>
<dbReference type="Proteomes" id="UP000289193">
    <property type="component" value="Unassembled WGS sequence"/>
</dbReference>
<evidence type="ECO:0000259" key="1">
    <source>
        <dbReference type="Pfam" id="PF22505"/>
    </source>
</evidence>
<dbReference type="Gene3D" id="3.40.50.10710">
    <property type="entry name" value="Metallo-hydrolase/oxidoreductase"/>
    <property type="match status" value="1"/>
</dbReference>
<organism evidence="2 3">
    <name type="scientific">Halarcobacter bivalviorum</name>
    <dbReference type="NCBI Taxonomy" id="663364"/>
    <lineage>
        <taxon>Bacteria</taxon>
        <taxon>Pseudomonadati</taxon>
        <taxon>Campylobacterota</taxon>
        <taxon>Epsilonproteobacteria</taxon>
        <taxon>Campylobacterales</taxon>
        <taxon>Arcobacteraceae</taxon>
        <taxon>Halarcobacter</taxon>
    </lineage>
</organism>
<dbReference type="PANTHER" id="PTHR43694:SF1">
    <property type="entry name" value="RIBONUCLEASE J"/>
    <property type="match status" value="1"/>
</dbReference>
<dbReference type="InterPro" id="IPR036866">
    <property type="entry name" value="RibonucZ/Hydroxyglut_hydro"/>
</dbReference>
<dbReference type="InterPro" id="IPR042173">
    <property type="entry name" value="RNase_J_2"/>
</dbReference>
<feature type="non-terminal residue" evidence="2">
    <location>
        <position position="171"/>
    </location>
</feature>
<dbReference type="EMBL" id="PDKM01000067">
    <property type="protein sequence ID" value="RXK08783.1"/>
    <property type="molecule type" value="Genomic_DNA"/>
</dbReference>
<sequence>EWMHITHSIIDSSAIAIKTAAGTMIHTGDFKIDHTPYDGFPTDIHRLAHYGEEGVLVLTSDSTNSHTPGFTKTEKAVSPTFERIFSTAKGRVIMSTFSSNIHRVAQAIEKALKYGRKICVIGRSMEKNLDIAMSLGYVKFPKDQFIEAHEVGKYNDNEVMIVTTGSQGESM</sequence>
<evidence type="ECO:0000313" key="2">
    <source>
        <dbReference type="EMBL" id="RXK08783.1"/>
    </source>
</evidence>
<proteinExistence type="predicted"/>
<dbReference type="PANTHER" id="PTHR43694">
    <property type="entry name" value="RIBONUCLEASE J"/>
    <property type="match status" value="1"/>
</dbReference>
<gene>
    <name evidence="2" type="ORF">CRV05_13575</name>
</gene>
<feature type="non-terminal residue" evidence="2">
    <location>
        <position position="1"/>
    </location>
</feature>
<protein>
    <submittedName>
        <fullName evidence="2">Ribonuclease J</fullName>
    </submittedName>
</protein>
<dbReference type="Pfam" id="PF22505">
    <property type="entry name" value="RNase_J_b_CASP"/>
    <property type="match status" value="1"/>
</dbReference>